<dbReference type="PANTHER" id="PTHR34343">
    <property type="entry name" value="SEROLOGICALLY DEFINED COLON CANCER ANTIGEN 8"/>
    <property type="match status" value="1"/>
</dbReference>
<dbReference type="PANTHER" id="PTHR34343:SF1">
    <property type="entry name" value="SEROLOGICALLY DEFINED COLON CANCER ANTIGEN 8"/>
    <property type="match status" value="1"/>
</dbReference>
<dbReference type="InterPro" id="IPR031887">
    <property type="entry name" value="SDCCAG8"/>
</dbReference>
<dbReference type="AlphaFoldDB" id="A0A9P0C8S2"/>
<dbReference type="GO" id="GO:0030010">
    <property type="term" value="P:establishment of cell polarity"/>
    <property type="evidence" value="ECO:0007669"/>
    <property type="project" value="TreeGrafter"/>
</dbReference>
<dbReference type="EMBL" id="OU963862">
    <property type="protein sequence ID" value="CAH0754805.1"/>
    <property type="molecule type" value="Genomic_DNA"/>
</dbReference>
<feature type="region of interest" description="Disordered" evidence="2">
    <location>
        <begin position="148"/>
        <end position="186"/>
    </location>
</feature>
<dbReference type="GO" id="GO:0001764">
    <property type="term" value="P:neuron migration"/>
    <property type="evidence" value="ECO:0007669"/>
    <property type="project" value="TreeGrafter"/>
</dbReference>
<feature type="coiled-coil region" evidence="1">
    <location>
        <begin position="188"/>
        <end position="340"/>
    </location>
</feature>
<evidence type="ECO:0000256" key="1">
    <source>
        <dbReference type="SAM" id="Coils"/>
    </source>
</evidence>
<dbReference type="Pfam" id="PF15964">
    <property type="entry name" value="CCCAP"/>
    <property type="match status" value="2"/>
</dbReference>
<keyword evidence="4" id="KW-1185">Reference proteome</keyword>
<dbReference type="KEGG" id="btab:109043957"/>
<evidence type="ECO:0000313" key="3">
    <source>
        <dbReference type="EMBL" id="CAH0754805.1"/>
    </source>
</evidence>
<evidence type="ECO:0000313" key="4">
    <source>
        <dbReference type="Proteomes" id="UP001152759"/>
    </source>
</evidence>
<protein>
    <submittedName>
        <fullName evidence="3">Uncharacterized protein</fullName>
    </submittedName>
</protein>
<accession>A0A9P0C8S2</accession>
<keyword evidence="1" id="KW-0175">Coiled coil</keyword>
<feature type="coiled-coil region" evidence="1">
    <location>
        <begin position="366"/>
        <end position="489"/>
    </location>
</feature>
<dbReference type="GO" id="GO:0035148">
    <property type="term" value="P:tube formation"/>
    <property type="evidence" value="ECO:0007669"/>
    <property type="project" value="TreeGrafter"/>
</dbReference>
<organism evidence="3 4">
    <name type="scientific">Bemisia tabaci</name>
    <name type="common">Sweetpotato whitefly</name>
    <name type="synonym">Aleurodes tabaci</name>
    <dbReference type="NCBI Taxonomy" id="7038"/>
    <lineage>
        <taxon>Eukaryota</taxon>
        <taxon>Metazoa</taxon>
        <taxon>Ecdysozoa</taxon>
        <taxon>Arthropoda</taxon>
        <taxon>Hexapoda</taxon>
        <taxon>Insecta</taxon>
        <taxon>Pterygota</taxon>
        <taxon>Neoptera</taxon>
        <taxon>Paraneoptera</taxon>
        <taxon>Hemiptera</taxon>
        <taxon>Sternorrhyncha</taxon>
        <taxon>Aleyrodoidea</taxon>
        <taxon>Aleyrodidae</taxon>
        <taxon>Aleyrodinae</taxon>
        <taxon>Bemisia</taxon>
    </lineage>
</organism>
<dbReference type="OrthoDB" id="10252347at2759"/>
<feature type="coiled-coil region" evidence="1">
    <location>
        <begin position="105"/>
        <end position="146"/>
    </location>
</feature>
<sequence>MTLKAKKNKLKRLGLNKMEMDHTERAYREAVAKLKFLLSESYSQPPEVIYSHTHHHHHVSPLSRSPRSRFDTSTLSIAPGPIVKHPSDSSLATVQAPPHEFVSYIQRQEDYIQQLEKEKSFFQEEMSTLMNKVKEVLVENENLRRDKKLQVNVSSSEDSGSEETVEEKPRKKRSQSQERPHSRLASSNIVLESKISELEAQLMQTKIDLQKAQEEVSSCKMRPFDSEPRSLPLILDDSSGAEANLKDQINLLQREKDELHEALIKLQLVVSHLEKTSMVQKVKSLDVVDQAQFEKNQAELEVRRLMAELERAHEKQREAMQEQNRLRQDAERRYNIQLEKLTSDLQEQWDHTGKLSLELDRQHRLENELRRELNQKISFIDELKKELTAKTSCRIRVRTVCKGNLQSEALSASAEKESLERELASAKLSTERNDRANKQEIQRLQAEVTSLRQRLDRADVDLLHSRKETIRLKEQIASLEKELNLTKLESVDRPSALDGKREDLSAMIKSMDAKHLQNIADLESMIETQTELMDKLKDECQNLTLKLDETSSRHKEEVINFNEFNDGLMSRLNHVWSNCHELRRLCEVHGIYSFSQMSKWSESMPSKTTHWTINETISDSFAYTSLDDSCVNYGLL</sequence>
<dbReference type="GO" id="GO:0007098">
    <property type="term" value="P:centrosome cycle"/>
    <property type="evidence" value="ECO:0007669"/>
    <property type="project" value="InterPro"/>
</dbReference>
<proteinExistence type="predicted"/>
<name>A0A9P0C8S2_BEMTA</name>
<evidence type="ECO:0000256" key="2">
    <source>
        <dbReference type="SAM" id="MobiDB-lite"/>
    </source>
</evidence>
<dbReference type="GO" id="GO:0005813">
    <property type="term" value="C:centrosome"/>
    <property type="evidence" value="ECO:0007669"/>
    <property type="project" value="InterPro"/>
</dbReference>
<dbReference type="GO" id="GO:0005814">
    <property type="term" value="C:centriole"/>
    <property type="evidence" value="ECO:0007669"/>
    <property type="project" value="TreeGrafter"/>
</dbReference>
<gene>
    <name evidence="3" type="ORF">BEMITA_LOCUS1964</name>
</gene>
<dbReference type="Proteomes" id="UP001152759">
    <property type="component" value="Chromosome 1"/>
</dbReference>
<feature type="coiled-coil region" evidence="1">
    <location>
        <begin position="519"/>
        <end position="553"/>
    </location>
</feature>
<reference evidence="3" key="1">
    <citation type="submission" date="2021-12" db="EMBL/GenBank/DDBJ databases">
        <authorList>
            <person name="King R."/>
        </authorList>
    </citation>
    <scope>NUCLEOTIDE SEQUENCE</scope>
</reference>